<dbReference type="AlphaFoldDB" id="A0A2M7GBB7"/>
<reference evidence="7 8" key="1">
    <citation type="submission" date="2017-09" db="EMBL/GenBank/DDBJ databases">
        <title>Depth-based differentiation of microbial function through sediment-hosted aquifers and enrichment of novel symbionts in the deep terrestrial subsurface.</title>
        <authorList>
            <person name="Probst A.J."/>
            <person name="Ladd B."/>
            <person name="Jarett J.K."/>
            <person name="Geller-Mcgrath D.E."/>
            <person name="Sieber C.M."/>
            <person name="Emerson J.B."/>
            <person name="Anantharaman K."/>
            <person name="Thomas B.C."/>
            <person name="Malmstrom R."/>
            <person name="Stieglmeier M."/>
            <person name="Klingl A."/>
            <person name="Woyke T."/>
            <person name="Ryan C.M."/>
            <person name="Banfield J.F."/>
        </authorList>
    </citation>
    <scope>NUCLEOTIDE SEQUENCE [LARGE SCALE GENOMIC DNA]</scope>
    <source>
        <strain evidence="7">CG17_big_fil_post_rev_8_21_14_2_50_48_46</strain>
    </source>
</reference>
<comment type="function">
    <text evidence="5">Catalyzes the two-step NADP-dependent conversion of GDP-4-dehydro-6-deoxy-D-mannose to GDP-fucose, involving an epimerase and a reductase reaction.</text>
</comment>
<feature type="active site" description="Proton donor/acceptor" evidence="5">
    <location>
        <position position="158"/>
    </location>
</feature>
<organism evidence="7 8">
    <name type="scientific">bacterium (Candidatus Blackallbacteria) CG17_big_fil_post_rev_8_21_14_2_50_48_46</name>
    <dbReference type="NCBI Taxonomy" id="2014261"/>
    <lineage>
        <taxon>Bacteria</taxon>
        <taxon>Candidatus Blackallbacteria</taxon>
    </lineage>
</organism>
<dbReference type="UniPathway" id="UPA00128">
    <property type="reaction ID" value="UER00191"/>
</dbReference>
<dbReference type="GO" id="GO:0016853">
    <property type="term" value="F:isomerase activity"/>
    <property type="evidence" value="ECO:0007669"/>
    <property type="project" value="UniProtKB-KW"/>
</dbReference>
<accession>A0A2M7GBB7</accession>
<comment type="catalytic activity">
    <reaction evidence="5">
        <text>GDP-beta-L-fucose + NADP(+) = GDP-4-dehydro-alpha-D-rhamnose + NADPH + H(+)</text>
        <dbReference type="Rhea" id="RHEA:18885"/>
        <dbReference type="ChEBI" id="CHEBI:15378"/>
        <dbReference type="ChEBI" id="CHEBI:57273"/>
        <dbReference type="ChEBI" id="CHEBI:57783"/>
        <dbReference type="ChEBI" id="CHEBI:57964"/>
        <dbReference type="ChEBI" id="CHEBI:58349"/>
        <dbReference type="EC" id="1.1.1.271"/>
    </reaction>
</comment>
<evidence type="ECO:0000256" key="3">
    <source>
        <dbReference type="ARBA" id="ARBA00023002"/>
    </source>
</evidence>
<dbReference type="GO" id="GO:0070401">
    <property type="term" value="F:NADP+ binding"/>
    <property type="evidence" value="ECO:0007669"/>
    <property type="project" value="UniProtKB-UniRule"/>
</dbReference>
<dbReference type="HAMAP" id="MF_00956">
    <property type="entry name" value="GDP_fucose_synth"/>
    <property type="match status" value="1"/>
</dbReference>
<dbReference type="Pfam" id="PF01370">
    <property type="entry name" value="Epimerase"/>
    <property type="match status" value="1"/>
</dbReference>
<keyword evidence="3 5" id="KW-0560">Oxidoreductase</keyword>
<evidence type="ECO:0000313" key="8">
    <source>
        <dbReference type="Proteomes" id="UP000231019"/>
    </source>
</evidence>
<dbReference type="InterPro" id="IPR036291">
    <property type="entry name" value="NAD(P)-bd_dom_sf"/>
</dbReference>
<feature type="binding site" evidence="5">
    <location>
        <position position="201"/>
    </location>
    <ligand>
        <name>NADP(+)</name>
        <dbReference type="ChEBI" id="CHEBI:58349"/>
    </ligand>
</feature>
<evidence type="ECO:0000256" key="4">
    <source>
        <dbReference type="ARBA" id="ARBA00023235"/>
    </source>
</evidence>
<keyword evidence="2 5" id="KW-0521">NADP</keyword>
<evidence type="ECO:0000256" key="2">
    <source>
        <dbReference type="ARBA" id="ARBA00022857"/>
    </source>
</evidence>
<feature type="binding site" evidence="5">
    <location>
        <begin position="17"/>
        <end position="23"/>
    </location>
    <ligand>
        <name>NADP(+)</name>
        <dbReference type="ChEBI" id="CHEBI:58349"/>
    </ligand>
</feature>
<sequence>MPIGVDFWHNRKVLVTGGNGFIGSFTVEKLVAAGAHVTTTSSLEENRFRFLENVKNEIDTRVGNLEDETFARACCQGQELVLHLAARVGGIEFNRLHPGSLFRDNMRAFLSTLEAARQEEVRRFLVTSSACVYPRNSSIPTPEEEGFKETPEPTNAGYGWSKRMQEYMAQAYVEEFGMDIVVARPFNAYGPRDDFDPQSSHVIAGLVHKIEQGINPLVVWGDGSASRSFLYVEDFANGLLTVAEKAQGPEAFNLGADEEITIRDLASLLVELSGRSLELIFDTSKPNGQPRRHCDNRKALEKLGFQTETPLREGLLKTLQWYREHKGKSI</sequence>
<dbReference type="GO" id="GO:0050577">
    <property type="term" value="F:GDP-L-fucose synthase activity"/>
    <property type="evidence" value="ECO:0007669"/>
    <property type="project" value="UniProtKB-UniRule"/>
</dbReference>
<feature type="binding site" evidence="5">
    <location>
        <position position="227"/>
    </location>
    <ligand>
        <name>substrate</name>
    </ligand>
</feature>
<dbReference type="PANTHER" id="PTHR43238:SF1">
    <property type="entry name" value="GDP-L-FUCOSE SYNTHASE"/>
    <property type="match status" value="1"/>
</dbReference>
<dbReference type="Proteomes" id="UP000231019">
    <property type="component" value="Unassembled WGS sequence"/>
</dbReference>
<feature type="site" description="Important for catalytic activity" evidence="5">
    <location>
        <position position="129"/>
    </location>
</feature>
<name>A0A2M7GBB7_9BACT</name>
<feature type="binding site" evidence="5">
    <location>
        <position position="209"/>
    </location>
    <ligand>
        <name>substrate</name>
    </ligand>
</feature>
<dbReference type="EC" id="1.1.1.271" evidence="5"/>
<comment type="caution">
    <text evidence="5">Lacks conserved residue(s) required for the propagation of feature annotation.</text>
</comment>
<comment type="similarity">
    <text evidence="1 5">Belongs to the NAD(P)-dependent epimerase/dehydratase family. Fucose synthase subfamily.</text>
</comment>
<dbReference type="PANTHER" id="PTHR43238">
    <property type="entry name" value="GDP-L-FUCOSE SYNTHASE"/>
    <property type="match status" value="1"/>
</dbReference>
<comment type="pathway">
    <text evidence="5">Nucleotide-sugar biosynthesis; GDP-L-fucose biosynthesis via de novo pathway; GDP-L-fucose from GDP-alpha-D-mannose: step 2/2.</text>
</comment>
<gene>
    <name evidence="5" type="primary">fcl</name>
    <name evidence="7" type="ORF">COW36_01155</name>
</gene>
<keyword evidence="4 5" id="KW-0413">Isomerase</keyword>
<feature type="binding site" evidence="5">
    <location>
        <position position="162"/>
    </location>
    <ligand>
        <name>NADP(+)</name>
        <dbReference type="ChEBI" id="CHEBI:58349"/>
    </ligand>
</feature>
<evidence type="ECO:0000256" key="5">
    <source>
        <dbReference type="HAMAP-Rule" id="MF_00956"/>
    </source>
</evidence>
<dbReference type="Gene3D" id="3.90.25.10">
    <property type="entry name" value="UDP-galactose 4-epimerase, domain 1"/>
    <property type="match status" value="1"/>
</dbReference>
<feature type="site" description="Important for catalytic activity" evidence="5">
    <location>
        <position position="131"/>
    </location>
</feature>
<comment type="caution">
    <text evidence="7">The sequence shown here is derived from an EMBL/GenBank/DDBJ whole genome shotgun (WGS) entry which is preliminary data.</text>
</comment>
<evidence type="ECO:0000259" key="6">
    <source>
        <dbReference type="Pfam" id="PF01370"/>
    </source>
</evidence>
<protein>
    <recommendedName>
        <fullName evidence="5">GDP-L-fucose synthase</fullName>
        <ecNumber evidence="5">1.1.1.271</ecNumber>
    </recommendedName>
    <alternativeName>
        <fullName evidence="5">GDP-4-keto-6-deoxy-D-mannose-3,5-epimerase-4-reductase</fullName>
    </alternativeName>
</protein>
<evidence type="ECO:0000313" key="7">
    <source>
        <dbReference type="EMBL" id="PIW19476.1"/>
    </source>
</evidence>
<dbReference type="EMBL" id="PFFQ01000004">
    <property type="protein sequence ID" value="PIW19476.1"/>
    <property type="molecule type" value="Genomic_DNA"/>
</dbReference>
<dbReference type="SUPFAM" id="SSF51735">
    <property type="entry name" value="NAD(P)-binding Rossmann-fold domains"/>
    <property type="match status" value="1"/>
</dbReference>
<dbReference type="Gene3D" id="3.40.50.720">
    <property type="entry name" value="NAD(P)-binding Rossmann-like Domain"/>
    <property type="match status" value="1"/>
</dbReference>
<feature type="domain" description="NAD-dependent epimerase/dehydratase" evidence="6">
    <location>
        <begin position="13"/>
        <end position="255"/>
    </location>
</feature>
<dbReference type="InterPro" id="IPR001509">
    <property type="entry name" value="Epimerase_deHydtase"/>
</dbReference>
<keyword evidence="5" id="KW-0511">Multifunctional enzyme</keyword>
<evidence type="ECO:0000256" key="1">
    <source>
        <dbReference type="ARBA" id="ARBA00005959"/>
    </source>
</evidence>
<proteinExistence type="inferred from homology"/>
<feature type="binding site" evidence="5">
    <location>
        <position position="220"/>
    </location>
    <ligand>
        <name>substrate</name>
    </ligand>
</feature>
<dbReference type="GO" id="GO:0042351">
    <property type="term" value="P:'de novo' GDP-L-fucose biosynthetic process"/>
    <property type="evidence" value="ECO:0007669"/>
    <property type="project" value="UniProtKB-UniRule"/>
</dbReference>
<dbReference type="InterPro" id="IPR028614">
    <property type="entry name" value="GDP_fucose/colitose_synth"/>
</dbReference>